<evidence type="ECO:0000313" key="3">
    <source>
        <dbReference type="Proteomes" id="UP001386955"/>
    </source>
</evidence>
<proteinExistence type="predicted"/>
<feature type="compositionally biased region" description="Basic and acidic residues" evidence="1">
    <location>
        <begin position="87"/>
        <end position="96"/>
    </location>
</feature>
<evidence type="ECO:0000256" key="1">
    <source>
        <dbReference type="SAM" id="MobiDB-lite"/>
    </source>
</evidence>
<comment type="caution">
    <text evidence="2">The sequence shown here is derived from an EMBL/GenBank/DDBJ whole genome shotgun (WGS) entry which is preliminary data.</text>
</comment>
<evidence type="ECO:0000313" key="2">
    <source>
        <dbReference type="EMBL" id="KAK7411717.1"/>
    </source>
</evidence>
<dbReference type="Proteomes" id="UP001386955">
    <property type="component" value="Unassembled WGS sequence"/>
</dbReference>
<keyword evidence="3" id="KW-1185">Reference proteome</keyword>
<dbReference type="AlphaFoldDB" id="A0AAN9SZY7"/>
<gene>
    <name evidence="2" type="ORF">VNO78_03154</name>
</gene>
<organism evidence="2 3">
    <name type="scientific">Psophocarpus tetragonolobus</name>
    <name type="common">Winged bean</name>
    <name type="synonym">Dolichos tetragonolobus</name>
    <dbReference type="NCBI Taxonomy" id="3891"/>
    <lineage>
        <taxon>Eukaryota</taxon>
        <taxon>Viridiplantae</taxon>
        <taxon>Streptophyta</taxon>
        <taxon>Embryophyta</taxon>
        <taxon>Tracheophyta</taxon>
        <taxon>Spermatophyta</taxon>
        <taxon>Magnoliopsida</taxon>
        <taxon>eudicotyledons</taxon>
        <taxon>Gunneridae</taxon>
        <taxon>Pentapetalae</taxon>
        <taxon>rosids</taxon>
        <taxon>fabids</taxon>
        <taxon>Fabales</taxon>
        <taxon>Fabaceae</taxon>
        <taxon>Papilionoideae</taxon>
        <taxon>50 kb inversion clade</taxon>
        <taxon>NPAAA clade</taxon>
        <taxon>indigoferoid/millettioid clade</taxon>
        <taxon>Phaseoleae</taxon>
        <taxon>Psophocarpus</taxon>
    </lineage>
</organism>
<reference evidence="2 3" key="1">
    <citation type="submission" date="2024-01" db="EMBL/GenBank/DDBJ databases">
        <title>The genomes of 5 underutilized Papilionoideae crops provide insights into root nodulation and disease resistanc.</title>
        <authorList>
            <person name="Jiang F."/>
        </authorList>
    </citation>
    <scope>NUCLEOTIDE SEQUENCE [LARGE SCALE GENOMIC DNA]</scope>
    <source>
        <strain evidence="2">DUOXIRENSHENG_FW03</strain>
        <tissue evidence="2">Leaves</tissue>
    </source>
</reference>
<protein>
    <submittedName>
        <fullName evidence="2">Uncharacterized protein</fullName>
    </submittedName>
</protein>
<feature type="region of interest" description="Disordered" evidence="1">
    <location>
        <begin position="73"/>
        <end position="96"/>
    </location>
</feature>
<name>A0AAN9SZY7_PSOTE</name>
<feature type="compositionally biased region" description="Acidic residues" evidence="1">
    <location>
        <begin position="75"/>
        <end position="86"/>
    </location>
</feature>
<accession>A0AAN9SZY7</accession>
<dbReference type="EMBL" id="JAYMYS010000001">
    <property type="protein sequence ID" value="KAK7411717.1"/>
    <property type="molecule type" value="Genomic_DNA"/>
</dbReference>
<sequence>MPLKQTMIASILSSALSHKIGYSSLSNEPNTGALKKGEIVARDNGAVVDREVDVLDEVSSANGEDSVIGTKVGAMEEDGEASEEADDIAKEKSMVP</sequence>